<evidence type="ECO:0000313" key="2">
    <source>
        <dbReference type="Proteomes" id="UP001295444"/>
    </source>
</evidence>
<proteinExistence type="predicted"/>
<dbReference type="GO" id="GO:0098793">
    <property type="term" value="C:presynapse"/>
    <property type="evidence" value="ECO:0007669"/>
    <property type="project" value="GOC"/>
</dbReference>
<keyword evidence="2" id="KW-1185">Reference proteome</keyword>
<dbReference type="GO" id="GO:0016079">
    <property type="term" value="P:synaptic vesicle exocytosis"/>
    <property type="evidence" value="ECO:0007669"/>
    <property type="project" value="InterPro"/>
</dbReference>
<dbReference type="GO" id="GO:1990504">
    <property type="term" value="P:dense core granule exocytosis"/>
    <property type="evidence" value="ECO:0007669"/>
    <property type="project" value="InterPro"/>
</dbReference>
<dbReference type="InterPro" id="IPR033227">
    <property type="entry name" value="CAPS"/>
</dbReference>
<accession>A0AAD1SVU9</accession>
<dbReference type="PANTHER" id="PTHR12166">
    <property type="entry name" value="CALCIUM-DEPENDENT SECRETION ACTIVATOR"/>
    <property type="match status" value="1"/>
</dbReference>
<name>A0AAD1SVU9_PELCU</name>
<dbReference type="EMBL" id="OW240918">
    <property type="protein sequence ID" value="CAH2308059.1"/>
    <property type="molecule type" value="Genomic_DNA"/>
</dbReference>
<sequence>MDCKRWQQARTCTGQANRYWQNGGREGSRRNWSVGRPNSPPFHTGWPDGIGTVTSDEKEQFEEIKDRLLSLLENQISHFRYCFPFGRPEGALKATLSLLERVLMKDIATPIPPEEVKKVIRRCLEKAALINYTRLTEYAKIEGW</sequence>
<protein>
    <submittedName>
        <fullName evidence="1">Calcium-dependent secretion activator 2-like, partial</fullName>
    </submittedName>
</protein>
<dbReference type="AlphaFoldDB" id="A0AAD1SVU9"/>
<dbReference type="GO" id="GO:0098978">
    <property type="term" value="C:glutamatergic synapse"/>
    <property type="evidence" value="ECO:0007669"/>
    <property type="project" value="TreeGrafter"/>
</dbReference>
<organism evidence="1 2">
    <name type="scientific">Pelobates cultripes</name>
    <name type="common">Western spadefoot toad</name>
    <dbReference type="NCBI Taxonomy" id="61616"/>
    <lineage>
        <taxon>Eukaryota</taxon>
        <taxon>Metazoa</taxon>
        <taxon>Chordata</taxon>
        <taxon>Craniata</taxon>
        <taxon>Vertebrata</taxon>
        <taxon>Euteleostomi</taxon>
        <taxon>Amphibia</taxon>
        <taxon>Batrachia</taxon>
        <taxon>Anura</taxon>
        <taxon>Pelobatoidea</taxon>
        <taxon>Pelobatidae</taxon>
        <taxon>Pelobates</taxon>
    </lineage>
</organism>
<dbReference type="PANTHER" id="PTHR12166:SF7">
    <property type="entry name" value="CALCIUM-DEPENDENT SECRETION ACTIVATOR 2"/>
    <property type="match status" value="1"/>
</dbReference>
<gene>
    <name evidence="1" type="ORF">PECUL_23A032161</name>
</gene>
<reference evidence="1" key="1">
    <citation type="submission" date="2022-03" db="EMBL/GenBank/DDBJ databases">
        <authorList>
            <person name="Alioto T."/>
            <person name="Alioto T."/>
            <person name="Gomez Garrido J."/>
        </authorList>
    </citation>
    <scope>NUCLEOTIDE SEQUENCE</scope>
</reference>
<dbReference type="Proteomes" id="UP001295444">
    <property type="component" value="Chromosome 07"/>
</dbReference>
<dbReference type="GO" id="GO:0045921">
    <property type="term" value="P:positive regulation of exocytosis"/>
    <property type="evidence" value="ECO:0007669"/>
    <property type="project" value="TreeGrafter"/>
</dbReference>
<evidence type="ECO:0000313" key="1">
    <source>
        <dbReference type="EMBL" id="CAH2308059.1"/>
    </source>
</evidence>